<reference evidence="1" key="1">
    <citation type="submission" date="2022-03" db="EMBL/GenBank/DDBJ databases">
        <authorList>
            <person name="Lindestad O."/>
        </authorList>
    </citation>
    <scope>NUCLEOTIDE SEQUENCE</scope>
</reference>
<name>A0A8S4QTJ6_9NEOP</name>
<accession>A0A8S4QTJ6</accession>
<dbReference type="AlphaFoldDB" id="A0A8S4QTJ6"/>
<evidence type="ECO:0000313" key="1">
    <source>
        <dbReference type="EMBL" id="CAH2218295.1"/>
    </source>
</evidence>
<protein>
    <submittedName>
        <fullName evidence="1">Jg22841 protein</fullName>
    </submittedName>
</protein>
<keyword evidence="2" id="KW-1185">Reference proteome</keyword>
<organism evidence="1 2">
    <name type="scientific">Pararge aegeria aegeria</name>
    <dbReference type="NCBI Taxonomy" id="348720"/>
    <lineage>
        <taxon>Eukaryota</taxon>
        <taxon>Metazoa</taxon>
        <taxon>Ecdysozoa</taxon>
        <taxon>Arthropoda</taxon>
        <taxon>Hexapoda</taxon>
        <taxon>Insecta</taxon>
        <taxon>Pterygota</taxon>
        <taxon>Neoptera</taxon>
        <taxon>Endopterygota</taxon>
        <taxon>Lepidoptera</taxon>
        <taxon>Glossata</taxon>
        <taxon>Ditrysia</taxon>
        <taxon>Papilionoidea</taxon>
        <taxon>Nymphalidae</taxon>
        <taxon>Satyrinae</taxon>
        <taxon>Satyrini</taxon>
        <taxon>Parargina</taxon>
        <taxon>Pararge</taxon>
    </lineage>
</organism>
<sequence length="98" mass="11512">MYLITQEWLESQGVELSKEEDLPVDSYTQKEHWKATQPPKRVKSHADPLRRFLEYDGKVLTESLRERERDIRALEELADIHDNRQLSLSAPRSHIGSL</sequence>
<dbReference type="OrthoDB" id="10255210at2759"/>
<gene>
    <name evidence="1" type="primary">jg22841</name>
    <name evidence="1" type="ORF">PAEG_LOCUS6141</name>
</gene>
<dbReference type="EMBL" id="CAKXAJ010019366">
    <property type="protein sequence ID" value="CAH2218295.1"/>
    <property type="molecule type" value="Genomic_DNA"/>
</dbReference>
<evidence type="ECO:0000313" key="2">
    <source>
        <dbReference type="Proteomes" id="UP000838756"/>
    </source>
</evidence>
<proteinExistence type="predicted"/>
<dbReference type="Proteomes" id="UP000838756">
    <property type="component" value="Unassembled WGS sequence"/>
</dbReference>
<comment type="caution">
    <text evidence="1">The sequence shown here is derived from an EMBL/GenBank/DDBJ whole genome shotgun (WGS) entry which is preliminary data.</text>
</comment>